<evidence type="ECO:0000256" key="4">
    <source>
        <dbReference type="ARBA" id="ARBA00022801"/>
    </source>
</evidence>
<dbReference type="CDD" id="cd06530">
    <property type="entry name" value="S26_SPase_I"/>
    <property type="match status" value="1"/>
</dbReference>
<reference evidence="8 9" key="1">
    <citation type="submission" date="2020-07" db="EMBL/GenBank/DDBJ databases">
        <title>Huge and variable diversity of episymbiotic CPR bacteria and DPANN archaea in groundwater ecosystems.</title>
        <authorList>
            <person name="He C.Y."/>
            <person name="Keren R."/>
            <person name="Whittaker M."/>
            <person name="Farag I.F."/>
            <person name="Doudna J."/>
            <person name="Cate J.H.D."/>
            <person name="Banfield J.F."/>
        </authorList>
    </citation>
    <scope>NUCLEOTIDE SEQUENCE [LARGE SCALE GENOMIC DNA]</scope>
    <source>
        <strain evidence="8">NC_groundwater_541_Ag_S-0.1um_46_50</strain>
    </source>
</reference>
<dbReference type="Proteomes" id="UP000595618">
    <property type="component" value="Chromosome"/>
</dbReference>
<keyword evidence="6" id="KW-0472">Membrane</keyword>
<gene>
    <name evidence="8" type="primary">lepB</name>
    <name evidence="8" type="ORF">HYW89_03230</name>
</gene>
<dbReference type="PANTHER" id="PTHR43390">
    <property type="entry name" value="SIGNAL PEPTIDASE I"/>
    <property type="match status" value="1"/>
</dbReference>
<evidence type="ECO:0000256" key="6">
    <source>
        <dbReference type="RuleBase" id="RU362042"/>
    </source>
</evidence>
<dbReference type="InterPro" id="IPR019533">
    <property type="entry name" value="Peptidase_S26"/>
</dbReference>
<protein>
    <recommendedName>
        <fullName evidence="3 6">Signal peptidase I</fullName>
        <ecNumber evidence="3 6">3.4.21.89</ecNumber>
    </recommendedName>
</protein>
<dbReference type="GO" id="GO:0006465">
    <property type="term" value="P:signal peptide processing"/>
    <property type="evidence" value="ECO:0007669"/>
    <property type="project" value="InterPro"/>
</dbReference>
<dbReference type="Pfam" id="PF10502">
    <property type="entry name" value="Peptidase_S26"/>
    <property type="match status" value="1"/>
</dbReference>
<dbReference type="NCBIfam" id="TIGR02227">
    <property type="entry name" value="sigpep_I_bact"/>
    <property type="match status" value="1"/>
</dbReference>
<feature type="active site" evidence="5">
    <location>
        <position position="90"/>
    </location>
</feature>
<dbReference type="PRINTS" id="PR00727">
    <property type="entry name" value="LEADERPTASE"/>
</dbReference>
<sequence>MTETQENPNNRWGREILEIIKVLVISLAIVLPIRYYIAQPFIVRGASMEPNFHDKEYLIVDEVSYLLQEPKRGEAIVFRYPLGPRQFFIKRIIGLPGEGVDIKNGRVRVINNAYPEGFVLEEPYLTPPGRATRPDLRIKLAQGEYFVMGDNRDFSSDSRVWGTLNKKFIVGRALFRALPVTSLGFVANYAVDY</sequence>
<evidence type="ECO:0000256" key="3">
    <source>
        <dbReference type="ARBA" id="ARBA00013208"/>
    </source>
</evidence>
<dbReference type="SUPFAM" id="SSF51306">
    <property type="entry name" value="LexA/Signal peptidase"/>
    <property type="match status" value="1"/>
</dbReference>
<evidence type="ECO:0000256" key="1">
    <source>
        <dbReference type="ARBA" id="ARBA00000677"/>
    </source>
</evidence>
<evidence type="ECO:0000313" key="8">
    <source>
        <dbReference type="EMBL" id="QQG44992.1"/>
    </source>
</evidence>
<dbReference type="InterPro" id="IPR019757">
    <property type="entry name" value="Pept_S26A_signal_pept_1_Lys-AS"/>
</dbReference>
<dbReference type="GO" id="GO:0004252">
    <property type="term" value="F:serine-type endopeptidase activity"/>
    <property type="evidence" value="ECO:0007669"/>
    <property type="project" value="InterPro"/>
</dbReference>
<keyword evidence="6" id="KW-0645">Protease</keyword>
<keyword evidence="6" id="KW-1133">Transmembrane helix</keyword>
<accession>A0A7T5RIX3</accession>
<dbReference type="InterPro" id="IPR000223">
    <property type="entry name" value="Pept_S26A_signal_pept_1"/>
</dbReference>
<comment type="subcellular location">
    <subcellularLocation>
        <location evidence="6">Membrane</location>
        <topology evidence="6">Single-pass type II membrane protein</topology>
    </subcellularLocation>
</comment>
<feature type="active site" evidence="5">
    <location>
        <position position="47"/>
    </location>
</feature>
<feature type="domain" description="Peptidase S26" evidence="7">
    <location>
        <begin position="17"/>
        <end position="176"/>
    </location>
</feature>
<dbReference type="PROSITE" id="PS00761">
    <property type="entry name" value="SPASE_I_3"/>
    <property type="match status" value="1"/>
</dbReference>
<dbReference type="EC" id="3.4.21.89" evidence="3 6"/>
<feature type="transmembrane region" description="Helical" evidence="6">
    <location>
        <begin position="16"/>
        <end position="37"/>
    </location>
</feature>
<evidence type="ECO:0000259" key="7">
    <source>
        <dbReference type="Pfam" id="PF10502"/>
    </source>
</evidence>
<dbReference type="EMBL" id="CP066690">
    <property type="protein sequence ID" value="QQG44992.1"/>
    <property type="molecule type" value="Genomic_DNA"/>
</dbReference>
<evidence type="ECO:0000313" key="9">
    <source>
        <dbReference type="Proteomes" id="UP000595618"/>
    </source>
</evidence>
<dbReference type="InterPro" id="IPR019758">
    <property type="entry name" value="Pept_S26A_signal_pept_1_CS"/>
</dbReference>
<keyword evidence="4 6" id="KW-0378">Hydrolase</keyword>
<name>A0A7T5RIX3_9BACT</name>
<evidence type="ECO:0000256" key="5">
    <source>
        <dbReference type="PIRSR" id="PIRSR600223-1"/>
    </source>
</evidence>
<dbReference type="AlphaFoldDB" id="A0A7T5RIX3"/>
<dbReference type="InterPro" id="IPR036286">
    <property type="entry name" value="LexA/Signal_pep-like_sf"/>
</dbReference>
<dbReference type="PROSITE" id="PS00760">
    <property type="entry name" value="SPASE_I_2"/>
    <property type="match status" value="1"/>
</dbReference>
<dbReference type="GO" id="GO:0009003">
    <property type="term" value="F:signal peptidase activity"/>
    <property type="evidence" value="ECO:0007669"/>
    <property type="project" value="UniProtKB-EC"/>
</dbReference>
<dbReference type="PANTHER" id="PTHR43390:SF1">
    <property type="entry name" value="CHLOROPLAST PROCESSING PEPTIDASE"/>
    <property type="match status" value="1"/>
</dbReference>
<comment type="similarity">
    <text evidence="2 6">Belongs to the peptidase S26 family.</text>
</comment>
<comment type="catalytic activity">
    <reaction evidence="1 6">
        <text>Cleavage of hydrophobic, N-terminal signal or leader sequences from secreted and periplasmic proteins.</text>
        <dbReference type="EC" id="3.4.21.89"/>
    </reaction>
</comment>
<proteinExistence type="inferred from homology"/>
<evidence type="ECO:0000256" key="2">
    <source>
        <dbReference type="ARBA" id="ARBA00009370"/>
    </source>
</evidence>
<dbReference type="GO" id="GO:0016020">
    <property type="term" value="C:membrane"/>
    <property type="evidence" value="ECO:0007669"/>
    <property type="project" value="UniProtKB-SubCell"/>
</dbReference>
<dbReference type="Gene3D" id="2.10.109.10">
    <property type="entry name" value="Umud Fragment, subunit A"/>
    <property type="match status" value="1"/>
</dbReference>
<keyword evidence="6" id="KW-0812">Transmembrane</keyword>
<organism evidence="8 9">
    <name type="scientific">Candidatus Sungiibacteriota bacterium</name>
    <dbReference type="NCBI Taxonomy" id="2750080"/>
    <lineage>
        <taxon>Bacteria</taxon>
        <taxon>Candidatus Sungiibacteriota</taxon>
    </lineage>
</organism>